<dbReference type="OrthoDB" id="8065060at2759"/>
<evidence type="ECO:0000256" key="1">
    <source>
        <dbReference type="ARBA" id="ARBA00004141"/>
    </source>
</evidence>
<keyword evidence="7" id="KW-0915">Sodium</keyword>
<proteinExistence type="inferred from homology"/>
<dbReference type="Gene3D" id="1.10.287.770">
    <property type="entry name" value="YojJ-like"/>
    <property type="match status" value="1"/>
</dbReference>
<keyword evidence="17" id="KW-1185">Reference proteome</keyword>
<dbReference type="AlphaFoldDB" id="A0A0B2W100"/>
<evidence type="ECO:0000256" key="10">
    <source>
        <dbReference type="ARBA" id="ARBA00023180"/>
    </source>
</evidence>
<keyword evidence="3 13" id="KW-0813">Transport</keyword>
<evidence type="ECO:0000256" key="11">
    <source>
        <dbReference type="ARBA" id="ARBA00023201"/>
    </source>
</evidence>
<accession>A0A0B2W100</accession>
<dbReference type="Gene3D" id="2.60.470.10">
    <property type="entry name" value="Acid-sensing ion channels like domains"/>
    <property type="match status" value="1"/>
</dbReference>
<name>A0A0B2W100_TOXCA</name>
<keyword evidence="10" id="KW-0325">Glycoprotein</keyword>
<dbReference type="GO" id="GO:0005886">
    <property type="term" value="C:plasma membrane"/>
    <property type="evidence" value="ECO:0007669"/>
    <property type="project" value="TreeGrafter"/>
</dbReference>
<evidence type="ECO:0000313" key="17">
    <source>
        <dbReference type="Proteomes" id="UP000031036"/>
    </source>
</evidence>
<evidence type="ECO:0000256" key="6">
    <source>
        <dbReference type="ARBA" id="ARBA00022989"/>
    </source>
</evidence>
<evidence type="ECO:0000256" key="4">
    <source>
        <dbReference type="ARBA" id="ARBA00022461"/>
    </source>
</evidence>
<reference evidence="16 17" key="1">
    <citation type="submission" date="2014-11" db="EMBL/GenBank/DDBJ databases">
        <title>Genetic blueprint of the zoonotic pathogen Toxocara canis.</title>
        <authorList>
            <person name="Zhu X.-Q."/>
            <person name="Korhonen P.K."/>
            <person name="Cai H."/>
            <person name="Young N.D."/>
            <person name="Nejsum P."/>
            <person name="von Samson-Himmelstjerna G."/>
            <person name="Boag P.R."/>
            <person name="Tan P."/>
            <person name="Li Q."/>
            <person name="Min J."/>
            <person name="Yang Y."/>
            <person name="Wang X."/>
            <person name="Fang X."/>
            <person name="Hall R.S."/>
            <person name="Hofmann A."/>
            <person name="Sternberg P.W."/>
            <person name="Jex A.R."/>
            <person name="Gasser R.B."/>
        </authorList>
    </citation>
    <scope>NUCLEOTIDE SEQUENCE [LARGE SCALE GENOMIC DNA]</scope>
    <source>
        <strain evidence="16">PN_DK_2014</strain>
    </source>
</reference>
<evidence type="ECO:0000256" key="12">
    <source>
        <dbReference type="ARBA" id="ARBA00023303"/>
    </source>
</evidence>
<comment type="similarity">
    <text evidence="2 13">Belongs to the amiloride-sensitive sodium channel (TC 1.A.6) family.</text>
</comment>
<evidence type="ECO:0000256" key="8">
    <source>
        <dbReference type="ARBA" id="ARBA00023065"/>
    </source>
</evidence>
<keyword evidence="11 13" id="KW-0739">Sodium transport</keyword>
<dbReference type="GO" id="GO:0015280">
    <property type="term" value="F:ligand-gated sodium channel activity"/>
    <property type="evidence" value="ECO:0007669"/>
    <property type="project" value="TreeGrafter"/>
</dbReference>
<evidence type="ECO:0000256" key="2">
    <source>
        <dbReference type="ARBA" id="ARBA00007193"/>
    </source>
</evidence>
<dbReference type="OMA" id="PFKTACE"/>
<evidence type="ECO:0000256" key="5">
    <source>
        <dbReference type="ARBA" id="ARBA00022692"/>
    </source>
</evidence>
<dbReference type="PANTHER" id="PTHR11690:SF222">
    <property type="entry name" value="AMILORIDE-SENSITIVE SODIUM CHANNEL SUBUNIT GAMMA"/>
    <property type="match status" value="1"/>
</dbReference>
<keyword evidence="9 15" id="KW-0472">Membrane</keyword>
<dbReference type="InterPro" id="IPR001873">
    <property type="entry name" value="ENaC"/>
</dbReference>
<protein>
    <submittedName>
        <fullName evidence="16">Acid-sensing ion channel 1</fullName>
    </submittedName>
</protein>
<dbReference type="PANTHER" id="PTHR11690">
    <property type="entry name" value="AMILORIDE-SENSITIVE SODIUM CHANNEL-RELATED"/>
    <property type="match status" value="1"/>
</dbReference>
<dbReference type="Pfam" id="PF00858">
    <property type="entry name" value="ASC"/>
    <property type="match status" value="1"/>
</dbReference>
<dbReference type="STRING" id="6265.A0A0B2W100"/>
<evidence type="ECO:0000256" key="7">
    <source>
        <dbReference type="ARBA" id="ARBA00023053"/>
    </source>
</evidence>
<evidence type="ECO:0000256" key="3">
    <source>
        <dbReference type="ARBA" id="ARBA00022448"/>
    </source>
</evidence>
<evidence type="ECO:0000256" key="13">
    <source>
        <dbReference type="RuleBase" id="RU000679"/>
    </source>
</evidence>
<feature type="transmembrane region" description="Helical" evidence="15">
    <location>
        <begin position="95"/>
        <end position="119"/>
    </location>
</feature>
<keyword evidence="12 13" id="KW-0407">Ion channel</keyword>
<keyword evidence="6 15" id="KW-1133">Transmembrane helix</keyword>
<comment type="caution">
    <text evidence="16">The sequence shown here is derived from an EMBL/GenBank/DDBJ whole genome shotgun (WGS) entry which is preliminary data.</text>
</comment>
<evidence type="ECO:0000256" key="14">
    <source>
        <dbReference type="SAM" id="MobiDB-lite"/>
    </source>
</evidence>
<gene>
    <name evidence="16" type="primary">asic1</name>
    <name evidence="16" type="ORF">Tcan_11306</name>
</gene>
<dbReference type="EMBL" id="JPKZ01000385">
    <property type="protein sequence ID" value="KHN87658.1"/>
    <property type="molecule type" value="Genomic_DNA"/>
</dbReference>
<dbReference type="Proteomes" id="UP000031036">
    <property type="component" value="Unassembled WGS sequence"/>
</dbReference>
<keyword evidence="5 13" id="KW-0812">Transmembrane</keyword>
<keyword evidence="8 13" id="KW-0406">Ion transport</keyword>
<feature type="compositionally biased region" description="Low complexity" evidence="14">
    <location>
        <begin position="580"/>
        <end position="600"/>
    </location>
</feature>
<evidence type="ECO:0000256" key="9">
    <source>
        <dbReference type="ARBA" id="ARBA00023136"/>
    </source>
</evidence>
<evidence type="ECO:0000256" key="15">
    <source>
        <dbReference type="SAM" id="Phobius"/>
    </source>
</evidence>
<organism evidence="16 17">
    <name type="scientific">Toxocara canis</name>
    <name type="common">Canine roundworm</name>
    <dbReference type="NCBI Taxonomy" id="6265"/>
    <lineage>
        <taxon>Eukaryota</taxon>
        <taxon>Metazoa</taxon>
        <taxon>Ecdysozoa</taxon>
        <taxon>Nematoda</taxon>
        <taxon>Chromadorea</taxon>
        <taxon>Rhabditida</taxon>
        <taxon>Spirurina</taxon>
        <taxon>Ascaridomorpha</taxon>
        <taxon>Ascaridoidea</taxon>
        <taxon>Toxocaridae</taxon>
        <taxon>Toxocara</taxon>
    </lineage>
</organism>
<feature type="region of interest" description="Disordered" evidence="14">
    <location>
        <begin position="569"/>
        <end position="603"/>
    </location>
</feature>
<comment type="subcellular location">
    <subcellularLocation>
        <location evidence="1">Membrane</location>
        <topology evidence="1">Multi-pass membrane protein</topology>
    </subcellularLocation>
</comment>
<sequence length="677" mass="77337">MQPYRFRHINKRSPMGAEDSISTRAKHGWKQCGGYSAMPPPRIRRFLGRIRFNLLQIMGSCNRCIAAKKEFWQMMGATKLHGCYRLYAGKTYAKIFWLVVMITAGFIFTEVDAQLLYLYRNSNVDTQLQIVYDHADKPMVSVCSYNVVRKSYVEGLMQTHGFSVDLLNYLMHIYSPLEDYSSSTSKNDMNIGQDLLDEYMLRNPDFTIASFVANASQRCEDYMLKCFYEGTEFDCCDPKYTSPIMTDLGQCYQTNLAILQRDFTVAYQFGSVQGLQMLLDYRTDEQLPVANSSGILVKRPFFNTFENGFRIYVHNEMAVSFMSTEVISVSPNNKIAIALRPAKYQFLERSVGGECRSSWPKGYSHRTPYSETLCQALCIARTYVATCGCAPLRFNLLKHEKTCTPKQLFDCVTTKFPISRVSGVRELMPDCKDCMPQCQNFVYYSHNSYAHGILPATVQYMEQLGERFSPEYVSIKNRRNVVGMHVFFEAKRFVLYTQSTLSDLTNVLSNIGGNMGLFHGASVVSLFEMALVTFKVVWSLISNKRTCYMESKQMKEDARKKRLEEILSDVTLDRQTSQPHSQTSEETSTCEQTSTSESHSMTAAMDEVRRAHVEDLSVDGLSIKLAEEPRQRSNRVSFFLSSELGQASMDADIDSDDSTRVELRSDKVVTEFVIERD</sequence>
<dbReference type="PRINTS" id="PR01078">
    <property type="entry name" value="AMINACHANNEL"/>
</dbReference>
<keyword evidence="4 13" id="KW-0894">Sodium channel</keyword>
<evidence type="ECO:0000313" key="16">
    <source>
        <dbReference type="EMBL" id="KHN87658.1"/>
    </source>
</evidence>